<dbReference type="InterPro" id="IPR003439">
    <property type="entry name" value="ABC_transporter-like_ATP-bd"/>
</dbReference>
<dbReference type="PROSITE" id="PS50893">
    <property type="entry name" value="ABC_TRANSPORTER_2"/>
    <property type="match status" value="1"/>
</dbReference>
<dbReference type="CDD" id="cd03214">
    <property type="entry name" value="ABC_Iron-Siderophores_B12_Hemin"/>
    <property type="match status" value="1"/>
</dbReference>
<dbReference type="GO" id="GO:0005524">
    <property type="term" value="F:ATP binding"/>
    <property type="evidence" value="ECO:0007669"/>
    <property type="project" value="UniProtKB-KW"/>
</dbReference>
<dbReference type="HOGENOM" id="CLU_000604_0_0_9"/>
<dbReference type="InterPro" id="IPR003593">
    <property type="entry name" value="AAA+_ATPase"/>
</dbReference>
<keyword evidence="7" id="KW-1185">Reference proteome</keyword>
<dbReference type="OrthoDB" id="9799337at2"/>
<dbReference type="STRING" id="293826.Amet_3617"/>
<dbReference type="NCBIfam" id="NF010068">
    <property type="entry name" value="PRK13548.1"/>
    <property type="match status" value="1"/>
</dbReference>
<dbReference type="InterPro" id="IPR017871">
    <property type="entry name" value="ABC_transporter-like_CS"/>
</dbReference>
<dbReference type="PANTHER" id="PTHR42794">
    <property type="entry name" value="HEMIN IMPORT ATP-BINDING PROTEIN HMUV"/>
    <property type="match status" value="1"/>
</dbReference>
<dbReference type="KEGG" id="amt:Amet_3617"/>
<evidence type="ECO:0000313" key="6">
    <source>
        <dbReference type="EMBL" id="ABR49739.1"/>
    </source>
</evidence>
<keyword evidence="3" id="KW-0067">ATP-binding</keyword>
<feature type="domain" description="ABC transporter" evidence="5">
    <location>
        <begin position="5"/>
        <end position="241"/>
    </location>
</feature>
<dbReference type="RefSeq" id="WP_012064699.1">
    <property type="nucleotide sequence ID" value="NC_009633.1"/>
</dbReference>
<evidence type="ECO:0000256" key="4">
    <source>
        <dbReference type="ARBA" id="ARBA00022967"/>
    </source>
</evidence>
<evidence type="ECO:0000313" key="7">
    <source>
        <dbReference type="Proteomes" id="UP000001572"/>
    </source>
</evidence>
<dbReference type="PANTHER" id="PTHR42794:SF1">
    <property type="entry name" value="HEMIN IMPORT ATP-BINDING PROTEIN HMUV"/>
    <property type="match status" value="1"/>
</dbReference>
<dbReference type="EMBL" id="CP000724">
    <property type="protein sequence ID" value="ABR49739.1"/>
    <property type="molecule type" value="Genomic_DNA"/>
</dbReference>
<dbReference type="AlphaFoldDB" id="A6TU71"/>
<evidence type="ECO:0000256" key="3">
    <source>
        <dbReference type="ARBA" id="ARBA00022840"/>
    </source>
</evidence>
<dbReference type="Pfam" id="PF00005">
    <property type="entry name" value="ABC_tran"/>
    <property type="match status" value="1"/>
</dbReference>
<accession>A6TU71</accession>
<keyword evidence="2" id="KW-0547">Nucleotide-binding</keyword>
<dbReference type="FunFam" id="3.40.50.300:FF:000134">
    <property type="entry name" value="Iron-enterobactin ABC transporter ATP-binding protein"/>
    <property type="match status" value="1"/>
</dbReference>
<dbReference type="Gene3D" id="3.40.50.300">
    <property type="entry name" value="P-loop containing nucleotide triphosphate hydrolases"/>
    <property type="match status" value="1"/>
</dbReference>
<dbReference type="SUPFAM" id="SSF52540">
    <property type="entry name" value="P-loop containing nucleoside triphosphate hydrolases"/>
    <property type="match status" value="1"/>
</dbReference>
<dbReference type="GO" id="GO:0016887">
    <property type="term" value="F:ATP hydrolysis activity"/>
    <property type="evidence" value="ECO:0007669"/>
    <property type="project" value="InterPro"/>
</dbReference>
<dbReference type="eggNOG" id="COG1120">
    <property type="taxonomic scope" value="Bacteria"/>
</dbReference>
<keyword evidence="1" id="KW-0813">Transport</keyword>
<reference evidence="7" key="1">
    <citation type="journal article" date="2016" name="Genome Announc.">
        <title>Complete genome sequence of Alkaliphilus metalliredigens strain QYMF, an alkaliphilic and metal-reducing bacterium isolated from borax-contaminated leachate ponds.</title>
        <authorList>
            <person name="Hwang C."/>
            <person name="Copeland A."/>
            <person name="Lucas S."/>
            <person name="Lapidus A."/>
            <person name="Barry K."/>
            <person name="Detter J.C."/>
            <person name="Glavina Del Rio T."/>
            <person name="Hammon N."/>
            <person name="Israni S."/>
            <person name="Dalin E."/>
            <person name="Tice H."/>
            <person name="Pitluck S."/>
            <person name="Chertkov O."/>
            <person name="Brettin T."/>
            <person name="Bruce D."/>
            <person name="Han C."/>
            <person name="Schmutz J."/>
            <person name="Larimer F."/>
            <person name="Land M.L."/>
            <person name="Hauser L."/>
            <person name="Kyrpides N."/>
            <person name="Mikhailova N."/>
            <person name="Ye Q."/>
            <person name="Zhou J."/>
            <person name="Richardson P."/>
            <person name="Fields M.W."/>
        </authorList>
    </citation>
    <scope>NUCLEOTIDE SEQUENCE [LARGE SCALE GENOMIC DNA]</scope>
    <source>
        <strain evidence="7">QYMF</strain>
    </source>
</reference>
<protein>
    <submittedName>
        <fullName evidence="6">ABC transporter related</fullName>
    </submittedName>
</protein>
<dbReference type="SMART" id="SM00382">
    <property type="entry name" value="AAA"/>
    <property type="match status" value="1"/>
</dbReference>
<gene>
    <name evidence="6" type="ordered locus">Amet_3617</name>
</gene>
<dbReference type="Proteomes" id="UP000001572">
    <property type="component" value="Chromosome"/>
</dbReference>
<name>A6TU71_ALKMQ</name>
<proteinExistence type="predicted"/>
<keyword evidence="4" id="KW-1278">Translocase</keyword>
<evidence type="ECO:0000259" key="5">
    <source>
        <dbReference type="PROSITE" id="PS50893"/>
    </source>
</evidence>
<organism evidence="6 7">
    <name type="scientific">Alkaliphilus metalliredigens (strain QYMF)</name>
    <dbReference type="NCBI Taxonomy" id="293826"/>
    <lineage>
        <taxon>Bacteria</taxon>
        <taxon>Bacillati</taxon>
        <taxon>Bacillota</taxon>
        <taxon>Clostridia</taxon>
        <taxon>Peptostreptococcales</taxon>
        <taxon>Natronincolaceae</taxon>
        <taxon>Alkaliphilus</taxon>
    </lineage>
</organism>
<dbReference type="PROSITE" id="PS00211">
    <property type="entry name" value="ABC_TRANSPORTER_1"/>
    <property type="match status" value="1"/>
</dbReference>
<dbReference type="InterPro" id="IPR027417">
    <property type="entry name" value="P-loop_NTPase"/>
</dbReference>
<evidence type="ECO:0000256" key="1">
    <source>
        <dbReference type="ARBA" id="ARBA00022448"/>
    </source>
</evidence>
<evidence type="ECO:0000256" key="2">
    <source>
        <dbReference type="ARBA" id="ARBA00022741"/>
    </source>
</evidence>
<sequence>MDTSIKVNQLTFQYNETKIIDNLEFTIQKGGFLTIIGPNGSGKSTLLKNIAANLIPIKGGVVLEDKPLKAYSIKELAQKMAVVPQNTEVHYDFTVYEIIMMGRHPHLKRFQREGHEDEKRVKEAMESTNTWFLKDRNVNELSGGERQRVIIARALAQEPRVILLDEPTSALDIHHQIEILELLKKLNKEKKVTIIAVLHDINLAARYSEEILLLHQGKKITMGKTEDVITVEHLQKAYEMDMMIDRNVYTGCLQVLPLSTREKNKDTKDLQIHIVCGGGTGKDLIQTLNDQGYQVTAGVLNVGDSDWELGKLLSIEMAEEEPFSPISDEVLQRGHQQAQDADLVILCGAPIGNGNLKNLEIIKEQLNQKKPVYLYVQPFQGKRLDYTGGEATEILGQFMNEGLIKVESIEALLDVLEG</sequence>